<name>A0A6J6JEP3_9ZZZZ</name>
<dbReference type="InterPro" id="IPR052919">
    <property type="entry name" value="TA_system_RNase"/>
</dbReference>
<evidence type="ECO:0000313" key="2">
    <source>
        <dbReference type="EMBL" id="CAB4635542.1"/>
    </source>
</evidence>
<protein>
    <submittedName>
        <fullName evidence="2">Unannotated protein</fullName>
    </submittedName>
</protein>
<evidence type="ECO:0000259" key="1">
    <source>
        <dbReference type="Pfam" id="PF01850"/>
    </source>
</evidence>
<organism evidence="2">
    <name type="scientific">freshwater metagenome</name>
    <dbReference type="NCBI Taxonomy" id="449393"/>
    <lineage>
        <taxon>unclassified sequences</taxon>
        <taxon>metagenomes</taxon>
        <taxon>ecological metagenomes</taxon>
    </lineage>
</organism>
<dbReference type="InterPro" id="IPR029060">
    <property type="entry name" value="PIN-like_dom_sf"/>
</dbReference>
<dbReference type="PANTHER" id="PTHR36173">
    <property type="entry name" value="RIBONUCLEASE VAPC16-RELATED"/>
    <property type="match status" value="1"/>
</dbReference>
<proteinExistence type="predicted"/>
<dbReference type="InterPro" id="IPR002716">
    <property type="entry name" value="PIN_dom"/>
</dbReference>
<sequence>MGRIRAVDGRDLAQVWVHRLVFLLDTSTLISANLFPNRLGKYTRNLIRRSPDIFFSAVSVFEIVAKQMKGKLNLGKSVYEFLAELDARSLPLRVEDAAEVYSFPSLIKHDPFDRLILATTKAHSAKLITSDQKLLDLGFDWILDSTI</sequence>
<reference evidence="2" key="1">
    <citation type="submission" date="2020-05" db="EMBL/GenBank/DDBJ databases">
        <authorList>
            <person name="Chiriac C."/>
            <person name="Salcher M."/>
            <person name="Ghai R."/>
            <person name="Kavagutti S V."/>
        </authorList>
    </citation>
    <scope>NUCLEOTIDE SEQUENCE</scope>
</reference>
<dbReference type="InterPro" id="IPR041705">
    <property type="entry name" value="PIN_Sll0205"/>
</dbReference>
<dbReference type="PANTHER" id="PTHR36173:SF2">
    <property type="entry name" value="RIBONUCLEASE VAPC16"/>
    <property type="match status" value="1"/>
</dbReference>
<gene>
    <name evidence="2" type="ORF">UFOPK2032_00916</name>
</gene>
<dbReference type="AlphaFoldDB" id="A0A6J6JEP3"/>
<dbReference type="Pfam" id="PF01850">
    <property type="entry name" value="PIN"/>
    <property type="match status" value="1"/>
</dbReference>
<dbReference type="CDD" id="cd09872">
    <property type="entry name" value="PIN_Sll0205-like"/>
    <property type="match status" value="1"/>
</dbReference>
<accession>A0A6J6JEP3</accession>
<dbReference type="EMBL" id="CAEZVM010000039">
    <property type="protein sequence ID" value="CAB4635542.1"/>
    <property type="molecule type" value="Genomic_DNA"/>
</dbReference>
<feature type="domain" description="PIN" evidence="1">
    <location>
        <begin position="23"/>
        <end position="138"/>
    </location>
</feature>
<dbReference type="SUPFAM" id="SSF88723">
    <property type="entry name" value="PIN domain-like"/>
    <property type="match status" value="1"/>
</dbReference>
<dbReference type="Gene3D" id="3.40.50.1010">
    <property type="entry name" value="5'-nuclease"/>
    <property type="match status" value="1"/>
</dbReference>